<proteinExistence type="predicted"/>
<evidence type="ECO:0000313" key="2">
    <source>
        <dbReference type="EMBL" id="KAF1952597.1"/>
    </source>
</evidence>
<dbReference type="Pfam" id="PF14027">
    <property type="entry name" value="Questin_oxidase"/>
    <property type="match status" value="1"/>
</dbReference>
<dbReference type="AlphaFoldDB" id="A0A6A5TUJ5"/>
<reference evidence="2" key="1">
    <citation type="journal article" date="2020" name="Stud. Mycol.">
        <title>101 Dothideomycetes genomes: a test case for predicting lifestyles and emergence of pathogens.</title>
        <authorList>
            <person name="Haridas S."/>
            <person name="Albert R."/>
            <person name="Binder M."/>
            <person name="Bloem J."/>
            <person name="Labutti K."/>
            <person name="Salamov A."/>
            <person name="Andreopoulos B."/>
            <person name="Baker S."/>
            <person name="Barry K."/>
            <person name="Bills G."/>
            <person name="Bluhm B."/>
            <person name="Cannon C."/>
            <person name="Castanera R."/>
            <person name="Culley D."/>
            <person name="Daum C."/>
            <person name="Ezra D."/>
            <person name="Gonzalez J."/>
            <person name="Henrissat B."/>
            <person name="Kuo A."/>
            <person name="Liang C."/>
            <person name="Lipzen A."/>
            <person name="Lutzoni F."/>
            <person name="Magnuson J."/>
            <person name="Mondo S."/>
            <person name="Nolan M."/>
            <person name="Ohm R."/>
            <person name="Pangilinan J."/>
            <person name="Park H.-J."/>
            <person name="Ramirez L."/>
            <person name="Alfaro M."/>
            <person name="Sun H."/>
            <person name="Tritt A."/>
            <person name="Yoshinaga Y."/>
            <person name="Zwiers L.-H."/>
            <person name="Turgeon B."/>
            <person name="Goodwin S."/>
            <person name="Spatafora J."/>
            <person name="Crous P."/>
            <person name="Grigoriev I."/>
        </authorList>
    </citation>
    <scope>NUCLEOTIDE SEQUENCE</scope>
    <source>
        <strain evidence="2">CBS 675.92</strain>
    </source>
</reference>
<dbReference type="OrthoDB" id="10004862at2759"/>
<organism evidence="2 3">
    <name type="scientific">Byssothecium circinans</name>
    <dbReference type="NCBI Taxonomy" id="147558"/>
    <lineage>
        <taxon>Eukaryota</taxon>
        <taxon>Fungi</taxon>
        <taxon>Dikarya</taxon>
        <taxon>Ascomycota</taxon>
        <taxon>Pezizomycotina</taxon>
        <taxon>Dothideomycetes</taxon>
        <taxon>Pleosporomycetidae</taxon>
        <taxon>Pleosporales</taxon>
        <taxon>Massarineae</taxon>
        <taxon>Massarinaceae</taxon>
        <taxon>Byssothecium</taxon>
    </lineage>
</organism>
<evidence type="ECO:0000313" key="3">
    <source>
        <dbReference type="Proteomes" id="UP000800035"/>
    </source>
</evidence>
<evidence type="ECO:0008006" key="4">
    <source>
        <dbReference type="Google" id="ProtNLM"/>
    </source>
</evidence>
<evidence type="ECO:0000256" key="1">
    <source>
        <dbReference type="ARBA" id="ARBA00023002"/>
    </source>
</evidence>
<dbReference type="Proteomes" id="UP000800035">
    <property type="component" value="Unassembled WGS sequence"/>
</dbReference>
<gene>
    <name evidence="2" type="ORF">CC80DRAFT_596415</name>
</gene>
<dbReference type="EMBL" id="ML977009">
    <property type="protein sequence ID" value="KAF1952597.1"/>
    <property type="molecule type" value="Genomic_DNA"/>
</dbReference>
<accession>A0A6A5TUJ5</accession>
<dbReference type="GO" id="GO:0016491">
    <property type="term" value="F:oxidoreductase activity"/>
    <property type="evidence" value="ECO:0007669"/>
    <property type="project" value="UniProtKB-KW"/>
</dbReference>
<sequence length="483" mass="54589">MATNHSEADPTLVQLSTATTPGHTHVGNLTEASAKKASELLTVNHSSYHTRWKGTFHNHLTHHLLSLWALGATPGQIQDMWEYNTPYQTSMERSDKADKEQRLDLKDPQVFEQCLGKDECYVDFLQFFEEELRAKGMRAVVEEYVLKGDERADDIFCRMYTDLVHPMIHLGCGLEFNQPSIVAEALAGACVHANWPKDFLLPTESYVRSKKDAPIKPLLQILEELRKDPVITNGVKATDPFNKIPDGFLKRVTAKDLVLYLSQVQVKPEPEDLQRKLGDMMFTNTYVMGAAQQPGKLEAMDFVLLHTVTLAVFYPAILALDWISDANKARLLEAKARVDIVMYAGCGSPQLFPERVLNYIPRQPNDNWPELFQRSIVYRDEGHLAKVVRALYSLEQLDERYVPELPIRKQDFIKITHMALDSAERAIAPNGNLMPEQVVKDVAGGVGFGGEMVTDNLKRFVFYGGLDQAWRYVPDKEGTAVEP</sequence>
<dbReference type="InterPro" id="IPR025337">
    <property type="entry name" value="Questin_oxidase-like"/>
</dbReference>
<keyword evidence="3" id="KW-1185">Reference proteome</keyword>
<name>A0A6A5TUJ5_9PLEO</name>
<dbReference type="PANTHER" id="PTHR35870:SF1">
    <property type="entry name" value="PROTEIN, PUTATIVE (AFU_ORTHOLOGUE AFUA_5G03330)-RELATED"/>
    <property type="match status" value="1"/>
</dbReference>
<protein>
    <recommendedName>
        <fullName evidence="4">Oxidoreductase AflY</fullName>
    </recommendedName>
</protein>
<keyword evidence="1" id="KW-0560">Oxidoreductase</keyword>
<dbReference type="PANTHER" id="PTHR35870">
    <property type="entry name" value="PROTEIN, PUTATIVE (AFU_ORTHOLOGUE AFUA_5G03330)-RELATED"/>
    <property type="match status" value="1"/>
</dbReference>